<dbReference type="GO" id="GO:0032259">
    <property type="term" value="P:methylation"/>
    <property type="evidence" value="ECO:0007669"/>
    <property type="project" value="UniProtKB-KW"/>
</dbReference>
<evidence type="ECO:0000259" key="5">
    <source>
        <dbReference type="Pfam" id="PF13847"/>
    </source>
</evidence>
<protein>
    <recommendedName>
        <fullName evidence="5">Methyltransferase domain-containing protein</fullName>
    </recommendedName>
</protein>
<keyword evidence="7" id="KW-1185">Reference proteome</keyword>
<evidence type="ECO:0000256" key="4">
    <source>
        <dbReference type="ARBA" id="ARBA00023268"/>
    </source>
</evidence>
<sequence>MNLLPKSHKEFRETEYWNRFFKQRGKNNFEWYGEYLELAELLHKYVKPTDEVLMVGCGNSSLSASLYDVGIRKVTNIDISEVVIKQMKNLHRSQRPDMEFLQMDATQMTFEDGKFSVILDKGTLDALMTDGSAETLAIVQKYWAEVARTLRLGGRYICISLLQQHILEAIVPHFAEENFMLRVNRCHEAEQKSAENSKDGTAMPVFMVIATKFKPMPKKILEVSLSVDIGQIQRVESEQELTEAIRSAQKAAMVVSGLHRLSIADHNEVSLDLYRPGDQIPRYTIFVLDQKGPFGTGKYACFIVPQGREGEWLFFTPEGRRRLLENVKYNRLAIVTMHRQQKYLSWDDVKDELSASVQNLAPADLKSNEMIPYLHNPFLITRQIRLDNFATPSLTSATCPWLP</sequence>
<dbReference type="EMBL" id="AJVK01029910">
    <property type="status" value="NOT_ANNOTATED_CDS"/>
    <property type="molecule type" value="Genomic_DNA"/>
</dbReference>
<keyword evidence="3" id="KW-0808">Transferase</keyword>
<dbReference type="PANTHER" id="PTHR12176">
    <property type="entry name" value="SAM-DEPENDENT METHYLTRANSFERASE SUPERFAMILY PROTEIN"/>
    <property type="match status" value="1"/>
</dbReference>
<keyword evidence="4" id="KW-0511">Multifunctional enzyme</keyword>
<dbReference type="PANTHER" id="PTHR12176:SF78">
    <property type="entry name" value="EEF1A LYSINE AND N-TERMINAL METHYLTRANSFERASE"/>
    <property type="match status" value="1"/>
</dbReference>
<dbReference type="VEuPathDB" id="VectorBase:PPAI005134"/>
<evidence type="ECO:0000256" key="3">
    <source>
        <dbReference type="ARBA" id="ARBA00022679"/>
    </source>
</evidence>
<accession>A0A1B0DBE5</accession>
<name>A0A1B0DBE5_PHLPP</name>
<dbReference type="InterPro" id="IPR025714">
    <property type="entry name" value="Methyltranfer_dom"/>
</dbReference>
<dbReference type="GO" id="GO:0008168">
    <property type="term" value="F:methyltransferase activity"/>
    <property type="evidence" value="ECO:0007669"/>
    <property type="project" value="UniProtKB-KW"/>
</dbReference>
<comment type="similarity">
    <text evidence="1">Belongs to the methyltransferase superfamily.</text>
</comment>
<keyword evidence="2" id="KW-0489">Methyltransferase</keyword>
<dbReference type="FunFam" id="3.40.50.150:FF:000110">
    <property type="entry name" value="methyltransferase-like protein 13 isoform X1"/>
    <property type="match status" value="1"/>
</dbReference>
<feature type="domain" description="Methyltransferase" evidence="5">
    <location>
        <begin position="51"/>
        <end position="188"/>
    </location>
</feature>
<evidence type="ECO:0000313" key="7">
    <source>
        <dbReference type="Proteomes" id="UP000092462"/>
    </source>
</evidence>
<evidence type="ECO:0000313" key="6">
    <source>
        <dbReference type="EnsemblMetazoa" id="PPAI005134-PA"/>
    </source>
</evidence>
<dbReference type="CDD" id="cd02440">
    <property type="entry name" value="AdoMet_MTases"/>
    <property type="match status" value="1"/>
</dbReference>
<proteinExistence type="inferred from homology"/>
<dbReference type="InterPro" id="IPR029063">
    <property type="entry name" value="SAM-dependent_MTases_sf"/>
</dbReference>
<dbReference type="VEuPathDB" id="VectorBase:PPAPM1_007001"/>
<organism evidence="6 7">
    <name type="scientific">Phlebotomus papatasi</name>
    <name type="common">Sandfly</name>
    <dbReference type="NCBI Taxonomy" id="29031"/>
    <lineage>
        <taxon>Eukaryota</taxon>
        <taxon>Metazoa</taxon>
        <taxon>Ecdysozoa</taxon>
        <taxon>Arthropoda</taxon>
        <taxon>Hexapoda</taxon>
        <taxon>Insecta</taxon>
        <taxon>Pterygota</taxon>
        <taxon>Neoptera</taxon>
        <taxon>Endopterygota</taxon>
        <taxon>Diptera</taxon>
        <taxon>Nematocera</taxon>
        <taxon>Psychodoidea</taxon>
        <taxon>Psychodidae</taxon>
        <taxon>Phlebotomus</taxon>
        <taxon>Phlebotomus</taxon>
    </lineage>
</organism>
<dbReference type="Gene3D" id="3.40.50.150">
    <property type="entry name" value="Vaccinia Virus protein VP39"/>
    <property type="match status" value="1"/>
</dbReference>
<evidence type="ECO:0000256" key="2">
    <source>
        <dbReference type="ARBA" id="ARBA00022603"/>
    </source>
</evidence>
<dbReference type="EMBL" id="AJVK01029909">
    <property type="status" value="NOT_ANNOTATED_CDS"/>
    <property type="molecule type" value="Genomic_DNA"/>
</dbReference>
<dbReference type="SUPFAM" id="SSF53335">
    <property type="entry name" value="S-adenosyl-L-methionine-dependent methyltransferases"/>
    <property type="match status" value="1"/>
</dbReference>
<dbReference type="AlphaFoldDB" id="A0A1B0DBE5"/>
<dbReference type="Proteomes" id="UP000092462">
    <property type="component" value="Unassembled WGS sequence"/>
</dbReference>
<reference evidence="6" key="1">
    <citation type="submission" date="2022-08" db="UniProtKB">
        <authorList>
            <consortium name="EnsemblMetazoa"/>
        </authorList>
    </citation>
    <scope>IDENTIFICATION</scope>
    <source>
        <strain evidence="6">Israel</strain>
    </source>
</reference>
<dbReference type="Pfam" id="PF13847">
    <property type="entry name" value="Methyltransf_31"/>
    <property type="match status" value="1"/>
</dbReference>
<evidence type="ECO:0000256" key="1">
    <source>
        <dbReference type="ARBA" id="ARBA00008361"/>
    </source>
</evidence>
<dbReference type="EnsemblMetazoa" id="PPAI005134-RA">
    <property type="protein sequence ID" value="PPAI005134-PA"/>
    <property type="gene ID" value="PPAI005134"/>
</dbReference>
<dbReference type="InterPro" id="IPR051419">
    <property type="entry name" value="Lys/N-term_MeTrsfase_sf"/>
</dbReference>